<accession>A0A0F9GUM2</accession>
<dbReference type="EMBL" id="LAZR01016921">
    <property type="protein sequence ID" value="KKM02469.1"/>
    <property type="molecule type" value="Genomic_DNA"/>
</dbReference>
<organism evidence="1">
    <name type="scientific">marine sediment metagenome</name>
    <dbReference type="NCBI Taxonomy" id="412755"/>
    <lineage>
        <taxon>unclassified sequences</taxon>
        <taxon>metagenomes</taxon>
        <taxon>ecological metagenomes</taxon>
    </lineage>
</organism>
<name>A0A0F9GUM2_9ZZZZ</name>
<dbReference type="AlphaFoldDB" id="A0A0F9GUM2"/>
<sequence>MKPIFVYHGWEANAYNSFSVKIACVFRVVLSQKTNMGIQASKE</sequence>
<gene>
    <name evidence="1" type="ORF">LCGC14_1784100</name>
</gene>
<reference evidence="1" key="1">
    <citation type="journal article" date="2015" name="Nature">
        <title>Complex archaea that bridge the gap between prokaryotes and eukaryotes.</title>
        <authorList>
            <person name="Spang A."/>
            <person name="Saw J.H."/>
            <person name="Jorgensen S.L."/>
            <person name="Zaremba-Niedzwiedzka K."/>
            <person name="Martijn J."/>
            <person name="Lind A.E."/>
            <person name="van Eijk R."/>
            <person name="Schleper C."/>
            <person name="Guy L."/>
            <person name="Ettema T.J."/>
        </authorList>
    </citation>
    <scope>NUCLEOTIDE SEQUENCE</scope>
</reference>
<feature type="non-terminal residue" evidence="1">
    <location>
        <position position="43"/>
    </location>
</feature>
<comment type="caution">
    <text evidence="1">The sequence shown here is derived from an EMBL/GenBank/DDBJ whole genome shotgun (WGS) entry which is preliminary data.</text>
</comment>
<proteinExistence type="predicted"/>
<evidence type="ECO:0000313" key="1">
    <source>
        <dbReference type="EMBL" id="KKM02469.1"/>
    </source>
</evidence>
<protein>
    <submittedName>
        <fullName evidence="1">Uncharacterized protein</fullName>
    </submittedName>
</protein>